<name>A0A915PXW6_9BILA</name>
<organism evidence="2 3">
    <name type="scientific">Setaria digitata</name>
    <dbReference type="NCBI Taxonomy" id="48799"/>
    <lineage>
        <taxon>Eukaryota</taxon>
        <taxon>Metazoa</taxon>
        <taxon>Ecdysozoa</taxon>
        <taxon>Nematoda</taxon>
        <taxon>Chromadorea</taxon>
        <taxon>Rhabditida</taxon>
        <taxon>Spirurina</taxon>
        <taxon>Spiruromorpha</taxon>
        <taxon>Filarioidea</taxon>
        <taxon>Setariidae</taxon>
        <taxon>Setaria</taxon>
    </lineage>
</organism>
<feature type="compositionally biased region" description="Polar residues" evidence="1">
    <location>
        <begin position="193"/>
        <end position="209"/>
    </location>
</feature>
<proteinExistence type="predicted"/>
<evidence type="ECO:0000313" key="2">
    <source>
        <dbReference type="Proteomes" id="UP000887581"/>
    </source>
</evidence>
<reference evidence="3" key="1">
    <citation type="submission" date="2022-11" db="UniProtKB">
        <authorList>
            <consortium name="WormBaseParasite"/>
        </authorList>
    </citation>
    <scope>IDENTIFICATION</scope>
</reference>
<sequence>MHIGDLKRAVEDVVLRPDDNRLSDMEERSTIAALDLCQSRQGQRNLPRISTSNQRTATTLASSSYSGEMLTSSTESTCSTSVTTSSGHVASTAPLSMSTSLDTMVLRQTLSSRPSLGTSRRSSRVLPHYSHSKRKRSNSVSSCMNKGFLIQHGVTSTAGVSATTTGGASALSLPPTARHTPFRFGDFDEHSSTRSASGENPSSAPHTTSITEPMFGIRMQQQQQHQQPLLSEEWTRICRERESERRQQQCGKFEDATLANQQQVLPNNCTLPTKLFPVSSFTTFREAHKTYESDNEEEMECD</sequence>
<feature type="region of interest" description="Disordered" evidence="1">
    <location>
        <begin position="159"/>
        <end position="209"/>
    </location>
</feature>
<dbReference type="AlphaFoldDB" id="A0A915PXW6"/>
<keyword evidence="2" id="KW-1185">Reference proteome</keyword>
<protein>
    <submittedName>
        <fullName evidence="3">Uncharacterized protein</fullName>
    </submittedName>
</protein>
<dbReference type="WBParaSite" id="sdigi.contig431.g8270.t1">
    <property type="protein sequence ID" value="sdigi.contig431.g8270.t1"/>
    <property type="gene ID" value="sdigi.contig431.g8270"/>
</dbReference>
<evidence type="ECO:0000313" key="3">
    <source>
        <dbReference type="WBParaSite" id="sdigi.contig431.g8270.t1"/>
    </source>
</evidence>
<feature type="compositionally biased region" description="Low complexity" evidence="1">
    <location>
        <begin position="159"/>
        <end position="173"/>
    </location>
</feature>
<feature type="region of interest" description="Disordered" evidence="1">
    <location>
        <begin position="112"/>
        <end position="140"/>
    </location>
</feature>
<accession>A0A915PXW6</accession>
<evidence type="ECO:0000256" key="1">
    <source>
        <dbReference type="SAM" id="MobiDB-lite"/>
    </source>
</evidence>
<dbReference type="Proteomes" id="UP000887581">
    <property type="component" value="Unplaced"/>
</dbReference>